<dbReference type="Gene3D" id="1.20.140.40">
    <property type="entry name" value="Invertase/pectin methylesterase inhibitor family protein"/>
    <property type="match status" value="1"/>
</dbReference>
<evidence type="ECO:0000313" key="3">
    <source>
        <dbReference type="Proteomes" id="UP000250235"/>
    </source>
</evidence>
<evidence type="ECO:0000313" key="2">
    <source>
        <dbReference type="EMBL" id="KZV29382.1"/>
    </source>
</evidence>
<dbReference type="InterPro" id="IPR035513">
    <property type="entry name" value="Invertase/methylesterase_inhib"/>
</dbReference>
<feature type="region of interest" description="Disordered" evidence="1">
    <location>
        <begin position="56"/>
        <end position="79"/>
    </location>
</feature>
<protein>
    <submittedName>
        <fullName evidence="2">Pectinesterase inhibitor</fullName>
    </submittedName>
</protein>
<proteinExistence type="predicted"/>
<dbReference type="OrthoDB" id="764172at2759"/>
<dbReference type="AlphaFoldDB" id="A0A2Z7B4U4"/>
<dbReference type="SUPFAM" id="SSF101148">
    <property type="entry name" value="Plant invertase/pectin methylesterase inhibitor"/>
    <property type="match status" value="1"/>
</dbReference>
<sequence length="155" mass="17213">MENPFVLISSGLLVQPDDGVSDLIVDRIGVSTAIYREEPAFSRISNLDSDRVAAIIPGSNDPTESTINSAHGKKSRDQKLKEKYWPCSKKFAESIRDLNEAKQALHKRKYSGMPVLVDDVFDEVKSCHNDFDAGASDPAHIRNRNKEIPSRRGSS</sequence>
<organism evidence="2 3">
    <name type="scientific">Dorcoceras hygrometricum</name>
    <dbReference type="NCBI Taxonomy" id="472368"/>
    <lineage>
        <taxon>Eukaryota</taxon>
        <taxon>Viridiplantae</taxon>
        <taxon>Streptophyta</taxon>
        <taxon>Embryophyta</taxon>
        <taxon>Tracheophyta</taxon>
        <taxon>Spermatophyta</taxon>
        <taxon>Magnoliopsida</taxon>
        <taxon>eudicotyledons</taxon>
        <taxon>Gunneridae</taxon>
        <taxon>Pentapetalae</taxon>
        <taxon>asterids</taxon>
        <taxon>lamiids</taxon>
        <taxon>Lamiales</taxon>
        <taxon>Gesneriaceae</taxon>
        <taxon>Didymocarpoideae</taxon>
        <taxon>Trichosporeae</taxon>
        <taxon>Loxocarpinae</taxon>
        <taxon>Dorcoceras</taxon>
    </lineage>
</organism>
<keyword evidence="3" id="KW-1185">Reference proteome</keyword>
<accession>A0A2Z7B4U4</accession>
<gene>
    <name evidence="2" type="ORF">F511_15914</name>
</gene>
<dbReference type="EMBL" id="KV009380">
    <property type="protein sequence ID" value="KZV29382.1"/>
    <property type="molecule type" value="Genomic_DNA"/>
</dbReference>
<feature type="compositionally biased region" description="Basic and acidic residues" evidence="1">
    <location>
        <begin position="144"/>
        <end position="155"/>
    </location>
</feature>
<feature type="compositionally biased region" description="Polar residues" evidence="1">
    <location>
        <begin position="60"/>
        <end position="69"/>
    </location>
</feature>
<evidence type="ECO:0000256" key="1">
    <source>
        <dbReference type="SAM" id="MobiDB-lite"/>
    </source>
</evidence>
<name>A0A2Z7B4U4_9LAMI</name>
<dbReference type="Proteomes" id="UP000250235">
    <property type="component" value="Unassembled WGS sequence"/>
</dbReference>
<reference evidence="2 3" key="1">
    <citation type="journal article" date="2015" name="Proc. Natl. Acad. Sci. U.S.A.">
        <title>The resurrection genome of Boea hygrometrica: A blueprint for survival of dehydration.</title>
        <authorList>
            <person name="Xiao L."/>
            <person name="Yang G."/>
            <person name="Zhang L."/>
            <person name="Yang X."/>
            <person name="Zhao S."/>
            <person name="Ji Z."/>
            <person name="Zhou Q."/>
            <person name="Hu M."/>
            <person name="Wang Y."/>
            <person name="Chen M."/>
            <person name="Xu Y."/>
            <person name="Jin H."/>
            <person name="Xiao X."/>
            <person name="Hu G."/>
            <person name="Bao F."/>
            <person name="Hu Y."/>
            <person name="Wan P."/>
            <person name="Li L."/>
            <person name="Deng X."/>
            <person name="Kuang T."/>
            <person name="Xiang C."/>
            <person name="Zhu J.K."/>
            <person name="Oliver M.J."/>
            <person name="He Y."/>
        </authorList>
    </citation>
    <scope>NUCLEOTIDE SEQUENCE [LARGE SCALE GENOMIC DNA]</scope>
    <source>
        <strain evidence="3">cv. XS01</strain>
    </source>
</reference>
<feature type="region of interest" description="Disordered" evidence="1">
    <location>
        <begin position="131"/>
        <end position="155"/>
    </location>
</feature>